<keyword evidence="3" id="KW-0479">Metal-binding</keyword>
<dbReference type="PROSITE" id="PS51462">
    <property type="entry name" value="NUDIX"/>
    <property type="match status" value="1"/>
</dbReference>
<dbReference type="NCBIfam" id="NF007980">
    <property type="entry name" value="PRK10707.1"/>
    <property type="match status" value="1"/>
</dbReference>
<feature type="domain" description="Nudix hydrolase" evidence="7">
    <location>
        <begin position="35"/>
        <end position="171"/>
    </location>
</feature>
<keyword evidence="6" id="KW-0464">Manganese</keyword>
<evidence type="ECO:0000256" key="4">
    <source>
        <dbReference type="ARBA" id="ARBA00022801"/>
    </source>
</evidence>
<keyword evidence="4 8" id="KW-0378">Hydrolase</keyword>
<organism evidence="8 9">
    <name type="scientific">Planktomarina temperata RCA23</name>
    <dbReference type="NCBI Taxonomy" id="666509"/>
    <lineage>
        <taxon>Bacteria</taxon>
        <taxon>Pseudomonadati</taxon>
        <taxon>Pseudomonadota</taxon>
        <taxon>Alphaproteobacteria</taxon>
        <taxon>Rhodobacterales</taxon>
        <taxon>Paracoccaceae</taxon>
        <taxon>Planktomarina</taxon>
    </lineage>
</organism>
<dbReference type="GeneID" id="93367285"/>
<keyword evidence="5" id="KW-0460">Magnesium</keyword>
<dbReference type="InterPro" id="IPR045121">
    <property type="entry name" value="CoAse"/>
</dbReference>
<proteinExistence type="predicted"/>
<comment type="cofactor">
    <cofactor evidence="2">
        <name>Mg(2+)</name>
        <dbReference type="ChEBI" id="CHEBI:18420"/>
    </cofactor>
</comment>
<protein>
    <submittedName>
        <fullName evidence="8">NUDIX hydrolase</fullName>
    </submittedName>
</protein>
<dbReference type="PANTHER" id="PTHR12992">
    <property type="entry name" value="NUDIX HYDROLASE"/>
    <property type="match status" value="1"/>
</dbReference>
<evidence type="ECO:0000259" key="7">
    <source>
        <dbReference type="PROSITE" id="PS51462"/>
    </source>
</evidence>
<dbReference type="PANTHER" id="PTHR12992:SF11">
    <property type="entry name" value="MITOCHONDRIAL COENZYME A DIPHOSPHATASE NUDT8"/>
    <property type="match status" value="1"/>
</dbReference>
<dbReference type="CDD" id="cd03426">
    <property type="entry name" value="NUDIX_CoAse_Nudt7"/>
    <property type="match status" value="1"/>
</dbReference>
<dbReference type="RefSeq" id="WP_044051095.1">
    <property type="nucleotide sequence ID" value="NZ_CP003984.1"/>
</dbReference>
<evidence type="ECO:0000256" key="3">
    <source>
        <dbReference type="ARBA" id="ARBA00022723"/>
    </source>
</evidence>
<dbReference type="Pfam" id="PF00293">
    <property type="entry name" value="NUDIX"/>
    <property type="match status" value="1"/>
</dbReference>
<accession>A0AAN0RLR5</accession>
<dbReference type="KEGG" id="ptp:RCA23_c30680"/>
<sequence>MIPHHADILRALARPGGASSDFDLNPGTSGSGPAKKDAGVLVPLIERSSGVHVVLTKRAAHLSSHPGQIAFPGGKRDAGDADISATALREAHEETGLDPSLVEILGQLPAHETVTGFNVIPTIGWISTPWEVKADPGEVAEVFEVPLSHVVTAQNFQVQSRIWRGQRRSYYCVPYGPYYIWGATARILRGLADQMGPL</sequence>
<reference evidence="8 9" key="1">
    <citation type="journal article" date="2014" name="ISME J.">
        <title>Adaptation of an abundant Roseobacter RCA organism to pelagic systems revealed by genomic and transcriptomic analyses.</title>
        <authorList>
            <person name="Voget S."/>
            <person name="Wemheuer B."/>
            <person name="Brinkhoff T."/>
            <person name="Vollmers J."/>
            <person name="Dietrich S."/>
            <person name="Giebel H.A."/>
            <person name="Beardsley C."/>
            <person name="Sardemann C."/>
            <person name="Bakenhus I."/>
            <person name="Billerbeck S."/>
            <person name="Daniel R."/>
            <person name="Simon M."/>
        </authorList>
    </citation>
    <scope>NUCLEOTIDE SEQUENCE [LARGE SCALE GENOMIC DNA]</scope>
    <source>
        <strain evidence="8 9">RCA23</strain>
    </source>
</reference>
<comment type="cofactor">
    <cofactor evidence="1">
        <name>Mn(2+)</name>
        <dbReference type="ChEBI" id="CHEBI:29035"/>
    </cofactor>
</comment>
<evidence type="ECO:0000256" key="1">
    <source>
        <dbReference type="ARBA" id="ARBA00001936"/>
    </source>
</evidence>
<dbReference type="Proteomes" id="UP000028680">
    <property type="component" value="Chromosome"/>
</dbReference>
<name>A0AAN0RLR5_9RHOB</name>
<dbReference type="GO" id="GO:0010945">
    <property type="term" value="F:coenzyme A diphosphatase activity"/>
    <property type="evidence" value="ECO:0007669"/>
    <property type="project" value="InterPro"/>
</dbReference>
<dbReference type="Gene3D" id="3.90.79.10">
    <property type="entry name" value="Nucleoside Triphosphate Pyrophosphohydrolase"/>
    <property type="match status" value="1"/>
</dbReference>
<evidence type="ECO:0000256" key="5">
    <source>
        <dbReference type="ARBA" id="ARBA00022842"/>
    </source>
</evidence>
<dbReference type="AlphaFoldDB" id="A0AAN0RLR5"/>
<evidence type="ECO:0000313" key="8">
    <source>
        <dbReference type="EMBL" id="AII88568.1"/>
    </source>
</evidence>
<dbReference type="InterPro" id="IPR015797">
    <property type="entry name" value="NUDIX_hydrolase-like_dom_sf"/>
</dbReference>
<gene>
    <name evidence="8" type="ORF">RCA23_c30680</name>
</gene>
<evidence type="ECO:0000313" key="9">
    <source>
        <dbReference type="Proteomes" id="UP000028680"/>
    </source>
</evidence>
<dbReference type="InterPro" id="IPR000086">
    <property type="entry name" value="NUDIX_hydrolase_dom"/>
</dbReference>
<evidence type="ECO:0000256" key="6">
    <source>
        <dbReference type="ARBA" id="ARBA00023211"/>
    </source>
</evidence>
<keyword evidence="9" id="KW-1185">Reference proteome</keyword>
<dbReference type="GO" id="GO:0046872">
    <property type="term" value="F:metal ion binding"/>
    <property type="evidence" value="ECO:0007669"/>
    <property type="project" value="UniProtKB-KW"/>
</dbReference>
<dbReference type="SUPFAM" id="SSF55811">
    <property type="entry name" value="Nudix"/>
    <property type="match status" value="1"/>
</dbReference>
<dbReference type="EMBL" id="CP003984">
    <property type="protein sequence ID" value="AII88568.1"/>
    <property type="molecule type" value="Genomic_DNA"/>
</dbReference>
<evidence type="ECO:0000256" key="2">
    <source>
        <dbReference type="ARBA" id="ARBA00001946"/>
    </source>
</evidence>